<evidence type="ECO:0000256" key="6">
    <source>
        <dbReference type="ARBA" id="ARBA00022553"/>
    </source>
</evidence>
<dbReference type="InterPro" id="IPR016132">
    <property type="entry name" value="Phyto_chromo_attachment"/>
</dbReference>
<dbReference type="CDD" id="cd16922">
    <property type="entry name" value="HATPase_EvgS-ArcB-TorS-like"/>
    <property type="match status" value="1"/>
</dbReference>
<dbReference type="PANTHER" id="PTHR43047">
    <property type="entry name" value="TWO-COMPONENT HISTIDINE PROTEIN KINASE"/>
    <property type="match status" value="1"/>
</dbReference>
<dbReference type="SMART" id="SM00387">
    <property type="entry name" value="HATPase_c"/>
    <property type="match status" value="1"/>
</dbReference>
<dbReference type="InterPro" id="IPR011006">
    <property type="entry name" value="CheY-like_superfamily"/>
</dbReference>
<dbReference type="PROSITE" id="PS50110">
    <property type="entry name" value="RESPONSE_REGULATORY"/>
    <property type="match status" value="1"/>
</dbReference>
<evidence type="ECO:0000256" key="9">
    <source>
        <dbReference type="ARBA" id="ARBA00022777"/>
    </source>
</evidence>
<dbReference type="InterPro" id="IPR036890">
    <property type="entry name" value="HATPase_C_sf"/>
</dbReference>
<comment type="similarity">
    <text evidence="3">In the N-terminal section; belongs to the phytochrome family.</text>
</comment>
<keyword evidence="7" id="KW-0808">Transferase</keyword>
<name>A0A1D8U2W5_9CYAN</name>
<dbReference type="InterPro" id="IPR003661">
    <property type="entry name" value="HisK_dim/P_dom"/>
</dbReference>
<dbReference type="InterPro" id="IPR036097">
    <property type="entry name" value="HisK_dim/P_sf"/>
</dbReference>
<evidence type="ECO:0000256" key="5">
    <source>
        <dbReference type="ARBA" id="ARBA00022475"/>
    </source>
</evidence>
<dbReference type="SMART" id="SM00065">
    <property type="entry name" value="GAF"/>
    <property type="match status" value="1"/>
</dbReference>
<feature type="domain" description="Histidine kinase" evidence="15">
    <location>
        <begin position="417"/>
        <end position="644"/>
    </location>
</feature>
<dbReference type="InterPro" id="IPR001789">
    <property type="entry name" value="Sig_transdc_resp-reg_receiver"/>
</dbReference>
<dbReference type="Proteomes" id="UP000177870">
    <property type="component" value="Chromosome"/>
</dbReference>
<dbReference type="SUPFAM" id="SSF52172">
    <property type="entry name" value="CheY-like"/>
    <property type="match status" value="1"/>
</dbReference>
<evidence type="ECO:0000256" key="8">
    <source>
        <dbReference type="ARBA" id="ARBA00022741"/>
    </source>
</evidence>
<dbReference type="InterPro" id="IPR003018">
    <property type="entry name" value="GAF"/>
</dbReference>
<dbReference type="GO" id="GO:0005886">
    <property type="term" value="C:plasma membrane"/>
    <property type="evidence" value="ECO:0007669"/>
    <property type="project" value="UniProtKB-SubCell"/>
</dbReference>
<dbReference type="PROSITE" id="PS50109">
    <property type="entry name" value="HIS_KIN"/>
    <property type="match status" value="1"/>
</dbReference>
<dbReference type="Gene3D" id="3.30.565.10">
    <property type="entry name" value="Histidine kinase-like ATPase, C-terminal domain"/>
    <property type="match status" value="1"/>
</dbReference>
<feature type="domain" description="Phytochrome chromophore attachment site" evidence="14">
    <location>
        <begin position="207"/>
        <end position="365"/>
    </location>
</feature>
<evidence type="ECO:0000256" key="3">
    <source>
        <dbReference type="ARBA" id="ARBA00006402"/>
    </source>
</evidence>
<dbReference type="PROSITE" id="PS50046">
    <property type="entry name" value="PHYTOCHROME_2"/>
    <property type="match status" value="1"/>
</dbReference>
<dbReference type="CDD" id="cd00082">
    <property type="entry name" value="HisKA"/>
    <property type="match status" value="1"/>
</dbReference>
<keyword evidence="11" id="KW-0902">Two-component regulatory system</keyword>
<dbReference type="InterPro" id="IPR029016">
    <property type="entry name" value="GAF-like_dom_sf"/>
</dbReference>
<proteinExistence type="inferred from homology"/>
<dbReference type="SUPFAM" id="SSF55874">
    <property type="entry name" value="ATPase domain of HSP90 chaperone/DNA topoisomerase II/histidine kinase"/>
    <property type="match status" value="1"/>
</dbReference>
<evidence type="ECO:0000256" key="2">
    <source>
        <dbReference type="ARBA" id="ARBA00004236"/>
    </source>
</evidence>
<evidence type="ECO:0000259" key="16">
    <source>
        <dbReference type="PROSITE" id="PS50110"/>
    </source>
</evidence>
<comment type="subcellular location">
    <subcellularLocation>
        <location evidence="2">Cell membrane</location>
    </subcellularLocation>
</comment>
<dbReference type="InterPro" id="IPR004358">
    <property type="entry name" value="Sig_transdc_His_kin-like_C"/>
</dbReference>
<evidence type="ECO:0000259" key="15">
    <source>
        <dbReference type="PROSITE" id="PS50109"/>
    </source>
</evidence>
<dbReference type="InterPro" id="IPR003594">
    <property type="entry name" value="HATPase_dom"/>
</dbReference>
<dbReference type="EMBL" id="CP017599">
    <property type="protein sequence ID" value="AOX04124.1"/>
    <property type="molecule type" value="Genomic_DNA"/>
</dbReference>
<evidence type="ECO:0000256" key="11">
    <source>
        <dbReference type="ARBA" id="ARBA00023012"/>
    </source>
</evidence>
<organism evidence="17 18">
    <name type="scientific">Moorena producens PAL-8-15-08-1</name>
    <dbReference type="NCBI Taxonomy" id="1458985"/>
    <lineage>
        <taxon>Bacteria</taxon>
        <taxon>Bacillati</taxon>
        <taxon>Cyanobacteriota</taxon>
        <taxon>Cyanophyceae</taxon>
        <taxon>Coleofasciculales</taxon>
        <taxon>Coleofasciculaceae</taxon>
        <taxon>Moorena</taxon>
    </lineage>
</organism>
<dbReference type="GO" id="GO:0009927">
    <property type="term" value="F:histidine phosphotransfer kinase activity"/>
    <property type="evidence" value="ECO:0007669"/>
    <property type="project" value="TreeGrafter"/>
</dbReference>
<dbReference type="AlphaFoldDB" id="A0A1D8U2W5"/>
<dbReference type="Gene3D" id="3.30.450.40">
    <property type="match status" value="1"/>
</dbReference>
<evidence type="ECO:0000256" key="13">
    <source>
        <dbReference type="PROSITE-ProRule" id="PRU00169"/>
    </source>
</evidence>
<dbReference type="Pfam" id="PF01590">
    <property type="entry name" value="GAF"/>
    <property type="match status" value="1"/>
</dbReference>
<keyword evidence="12" id="KW-0472">Membrane</keyword>
<dbReference type="GO" id="GO:0005524">
    <property type="term" value="F:ATP binding"/>
    <property type="evidence" value="ECO:0007669"/>
    <property type="project" value="UniProtKB-KW"/>
</dbReference>
<sequence length="789" mass="88940">MPPTKLFSNPKFLRILPLAVFERLDQRLDEMKSTLAEEAILLKSDILVNQRVSTEAQSQRFTLIGSEQFSCLLWGEAQPETLTGYDSLMRLYQVGLTFAPDAIANFLTHLKDSYLTSPLEVDTSEDILNLIKRAQASLKPNNPDIQSEFTLSLIDILCDYSTDVPPLAEPDYPYASICQPVAEALHQQVEQERLLNQVTSQIRQSQELPLILTTAVERVRHFLEVDRLVIYQFDFPYSSAATALEPAPAAATELGWGCITYEAKASDGIPSVLNVIEQEECLTHVPNSTHKYQRGSTVAVDDVDKSYNTHNCLLKLLHRHQVRAKLVAPIIVENNLWGLLIAHQCFEPRRWQDSEKNFLQAIAEHLAVAIYQAKLYSQVQQQNNTLEQRVIERTQALRDALQAAQAANLAKSEFLATMSHELRTPLTCVIGMAATLLRWCFGQDSSHRLPVEKQQRYLKTIQDNGQHLLELINDILDLSQVEAGKLVLTISKFSLSKLANQVLSSLNEQAYQQQVTLQLDWRVPPERDCFSADQRRVTQILFNLLSNGIKFTPEGGKVILRVWPENQLVVFQVEDTGIGIAQDQLPLLFQKFQQLETPYRRKYEGTGLGLALTKQLIELHRGKIEVESLVGEGSCFTVWLPTQPMAPVISEKALPKSNLTLKAQGTVALVENQEEIATLICEILTAAGYKVIWLIDASTAIKQIALLKPQTIIIDWQLPTREGYEMTQWLRQSSTTGRVKILALTIPTVPKVEQQEMMAVVDDYLYKPIEPMGLLYRVMALVESYSAAL</sequence>
<dbReference type="Pfam" id="PF02518">
    <property type="entry name" value="HATPase_c"/>
    <property type="match status" value="1"/>
</dbReference>
<dbReference type="Gene3D" id="1.10.287.130">
    <property type="match status" value="1"/>
</dbReference>
<dbReference type="GO" id="GO:0000155">
    <property type="term" value="F:phosphorelay sensor kinase activity"/>
    <property type="evidence" value="ECO:0007669"/>
    <property type="project" value="InterPro"/>
</dbReference>
<dbReference type="KEGG" id="mpro:BJP34_04660"/>
<dbReference type="SMART" id="SM00388">
    <property type="entry name" value="HisKA"/>
    <property type="match status" value="1"/>
</dbReference>
<evidence type="ECO:0000259" key="14">
    <source>
        <dbReference type="PROSITE" id="PS50046"/>
    </source>
</evidence>
<evidence type="ECO:0000256" key="7">
    <source>
        <dbReference type="ARBA" id="ARBA00022679"/>
    </source>
</evidence>
<keyword evidence="8" id="KW-0547">Nucleotide-binding</keyword>
<reference evidence="18" key="1">
    <citation type="submission" date="2016-10" db="EMBL/GenBank/DDBJ databases">
        <title>Comparative genomics uncovers the prolific and rare metabolic potential of the cyanobacterial genus Moorea.</title>
        <authorList>
            <person name="Leao T."/>
            <person name="Castelao G."/>
            <person name="Korobeynikov A."/>
            <person name="Monroe E.A."/>
            <person name="Podell S."/>
            <person name="Glukhov E."/>
            <person name="Allen E."/>
            <person name="Gerwick W.H."/>
            <person name="Gerwick L."/>
        </authorList>
    </citation>
    <scope>NUCLEOTIDE SEQUENCE [LARGE SCALE GENOMIC DNA]</scope>
    <source>
        <strain evidence="18">PAL-8-15-08-1</strain>
    </source>
</reference>
<dbReference type="PRINTS" id="PR00344">
    <property type="entry name" value="BCTRLSENSOR"/>
</dbReference>
<dbReference type="FunFam" id="3.30.565.10:FF:000023">
    <property type="entry name" value="PAS domain-containing sensor histidine kinase"/>
    <property type="match status" value="1"/>
</dbReference>
<dbReference type="SMART" id="SM00448">
    <property type="entry name" value="REC"/>
    <property type="match status" value="1"/>
</dbReference>
<keyword evidence="10" id="KW-0067">ATP-binding</keyword>
<dbReference type="Pfam" id="PF00512">
    <property type="entry name" value="HisKA"/>
    <property type="match status" value="1"/>
</dbReference>
<evidence type="ECO:0000256" key="10">
    <source>
        <dbReference type="ARBA" id="ARBA00022840"/>
    </source>
</evidence>
<evidence type="ECO:0000256" key="12">
    <source>
        <dbReference type="ARBA" id="ARBA00023136"/>
    </source>
</evidence>
<accession>A0A1D8U2W5</accession>
<keyword evidence="5" id="KW-1003">Cell membrane</keyword>
<gene>
    <name evidence="17" type="ORF">BJP34_04660</name>
</gene>
<evidence type="ECO:0000313" key="18">
    <source>
        <dbReference type="Proteomes" id="UP000177870"/>
    </source>
</evidence>
<dbReference type="SUPFAM" id="SSF55781">
    <property type="entry name" value="GAF domain-like"/>
    <property type="match status" value="1"/>
</dbReference>
<dbReference type="PANTHER" id="PTHR43047:SF63">
    <property type="entry name" value="HISTIDINE KINASE"/>
    <property type="match status" value="1"/>
</dbReference>
<dbReference type="Pfam" id="PF00072">
    <property type="entry name" value="Response_reg"/>
    <property type="match status" value="1"/>
</dbReference>
<keyword evidence="6 13" id="KW-0597">Phosphoprotein</keyword>
<feature type="modified residue" description="4-aspartylphosphate" evidence="13">
    <location>
        <position position="715"/>
    </location>
</feature>
<dbReference type="STRING" id="1458985.BJP34_04660"/>
<dbReference type="Gene3D" id="3.40.50.2300">
    <property type="match status" value="1"/>
</dbReference>
<evidence type="ECO:0000313" key="17">
    <source>
        <dbReference type="EMBL" id="AOX04124.1"/>
    </source>
</evidence>
<evidence type="ECO:0000256" key="4">
    <source>
        <dbReference type="ARBA" id="ARBA00012438"/>
    </source>
</evidence>
<comment type="catalytic activity">
    <reaction evidence="1">
        <text>ATP + protein L-histidine = ADP + protein N-phospho-L-histidine.</text>
        <dbReference type="EC" id="2.7.13.3"/>
    </reaction>
</comment>
<feature type="domain" description="Response regulatory" evidence="16">
    <location>
        <begin position="666"/>
        <end position="782"/>
    </location>
</feature>
<dbReference type="SUPFAM" id="SSF47384">
    <property type="entry name" value="Homodimeric domain of signal transducing histidine kinase"/>
    <property type="match status" value="1"/>
</dbReference>
<dbReference type="EC" id="2.7.13.3" evidence="4"/>
<dbReference type="InterPro" id="IPR005467">
    <property type="entry name" value="His_kinase_dom"/>
</dbReference>
<keyword evidence="9 17" id="KW-0418">Kinase</keyword>
<protein>
    <recommendedName>
        <fullName evidence="4">histidine kinase</fullName>
        <ecNumber evidence="4">2.7.13.3</ecNumber>
    </recommendedName>
</protein>
<evidence type="ECO:0000256" key="1">
    <source>
        <dbReference type="ARBA" id="ARBA00000085"/>
    </source>
</evidence>